<accession>A0A8A5U7F4</accession>
<dbReference type="Pfam" id="PF19478">
    <property type="entry name" value="TrbL_2"/>
    <property type="match status" value="1"/>
</dbReference>
<sequence>MKDIIISMLTAILGSSFATGAEALKTSVSSYNATAFEFAHTVNSLAVKPVAASIVAIVLVIELARITTRYEGDQKTGTQVVAAAVLKAVLLIVAIQNVDLILGAINEAGEKIIGATSALTPDAKAGELSEAVSSAVEDMDTIDKAGLMLVLFVPWLLATLGSIAVKIVVFIRFAELYILSAAATLPLAFLGNQDTKGISIGYLKRYGGAVLHGVMIIIIVAIYSMFQLDAIDLSAVTGDTLLSTVTGNIGALIAGPVFFLFLIFGSGKLARSMLGDG</sequence>
<organism evidence="2 3">
    <name type="scientific">Trueperella pecoris</name>
    <dbReference type="NCBI Taxonomy" id="2733571"/>
    <lineage>
        <taxon>Bacteria</taxon>
        <taxon>Bacillati</taxon>
        <taxon>Actinomycetota</taxon>
        <taxon>Actinomycetes</taxon>
        <taxon>Actinomycetales</taxon>
        <taxon>Actinomycetaceae</taxon>
        <taxon>Trueperella</taxon>
    </lineage>
</organism>
<dbReference type="Proteomes" id="UP000595053">
    <property type="component" value="Chromosome"/>
</dbReference>
<feature type="transmembrane region" description="Helical" evidence="1">
    <location>
        <begin position="47"/>
        <end position="64"/>
    </location>
</feature>
<name>A0A7M1QUK6_9ACTO</name>
<accession>A0A7M1QUK6</accession>
<evidence type="ECO:0000313" key="2">
    <source>
        <dbReference type="EMBL" id="QOR45536.1"/>
    </source>
</evidence>
<evidence type="ECO:0008006" key="4">
    <source>
        <dbReference type="Google" id="ProtNLM"/>
    </source>
</evidence>
<dbReference type="EMBL" id="CP063213">
    <property type="protein sequence ID" value="QOR45536.1"/>
    <property type="molecule type" value="Genomic_DNA"/>
</dbReference>
<feature type="transmembrane region" description="Helical" evidence="1">
    <location>
        <begin position="206"/>
        <end position="226"/>
    </location>
</feature>
<gene>
    <name evidence="2" type="ORF">INS88_09825</name>
</gene>
<keyword evidence="1" id="KW-1133">Transmembrane helix</keyword>
<feature type="transmembrane region" description="Helical" evidence="1">
    <location>
        <begin position="246"/>
        <end position="264"/>
    </location>
</feature>
<feature type="transmembrane region" description="Helical" evidence="1">
    <location>
        <begin position="147"/>
        <end position="171"/>
    </location>
</feature>
<keyword evidence="3" id="KW-1185">Reference proteome</keyword>
<dbReference type="AlphaFoldDB" id="A0A7M1QUK6"/>
<reference evidence="2 3" key="1">
    <citation type="submission" date="2020-10" db="EMBL/GenBank/DDBJ databases">
        <title>Trueperella pecoris sp. nov. isolated from bovine and porcine specimens.</title>
        <authorList>
            <person name="Schoenecker L."/>
            <person name="Schnydrig P."/>
            <person name="Brodard I."/>
            <person name="Thomann A."/>
            <person name="Hemphill A."/>
            <person name="Rodriguez-Campos S."/>
            <person name="Perreten V."/>
            <person name="Jores J."/>
            <person name="Kittl S."/>
        </authorList>
    </citation>
    <scope>NUCLEOTIDE SEQUENCE [LARGE SCALE GENOMIC DNA]</scope>
    <source>
        <strain evidence="2 3">15A0121</strain>
    </source>
</reference>
<evidence type="ECO:0000313" key="3">
    <source>
        <dbReference type="Proteomes" id="UP000595053"/>
    </source>
</evidence>
<evidence type="ECO:0000256" key="1">
    <source>
        <dbReference type="SAM" id="Phobius"/>
    </source>
</evidence>
<protein>
    <recommendedName>
        <fullName evidence="4">TrbL/VirB6 plasmid conjugal transfer protein</fullName>
    </recommendedName>
</protein>
<keyword evidence="1" id="KW-0812">Transmembrane</keyword>
<proteinExistence type="predicted"/>
<dbReference type="InterPro" id="IPR045798">
    <property type="entry name" value="TrbL_Firmicutes"/>
</dbReference>
<dbReference type="RefSeq" id="WP_129288860.1">
    <property type="nucleotide sequence ID" value="NZ_CP053291.1"/>
</dbReference>
<keyword evidence="1" id="KW-0472">Membrane</keyword>